<reference evidence="3" key="1">
    <citation type="submission" date="2016-01" db="EMBL/GenBank/DDBJ databases">
        <title>WGS of SAMN04407783.</title>
        <authorList>
            <person name="Adams M."/>
            <person name="Sutton G."/>
            <person name="Nelson K."/>
            <person name="Thaden J."/>
            <person name="Fowler V."/>
            <person name="Mccorrison J."/>
            <person name="Sanka R."/>
            <person name="Brinkac L."/>
            <person name="Nierman W."/>
        </authorList>
    </citation>
    <scope>NUCLEOTIDE SEQUENCE [LARGE SCALE GENOMIC DNA]</scope>
    <source>
        <strain evidence="3">GN04363</strain>
    </source>
</reference>
<name>A0A0X4EWK4_9ENTR</name>
<evidence type="ECO:0000313" key="3">
    <source>
        <dbReference type="Proteomes" id="UP000064715"/>
    </source>
</evidence>
<dbReference type="RefSeq" id="WP_059310195.1">
    <property type="nucleotide sequence ID" value="NZ_LRCR01000002.1"/>
</dbReference>
<organism evidence="2 3">
    <name type="scientific">Enterobacter genomosp. O</name>
    <dbReference type="NCBI Taxonomy" id="2364150"/>
    <lineage>
        <taxon>Bacteria</taxon>
        <taxon>Pseudomonadati</taxon>
        <taxon>Pseudomonadota</taxon>
        <taxon>Gammaproteobacteria</taxon>
        <taxon>Enterobacterales</taxon>
        <taxon>Enterobacteriaceae</taxon>
        <taxon>Enterobacter</taxon>
        <taxon>Enterobacter cloacae complex</taxon>
        <taxon>Enterobacter cloacae complex clade O</taxon>
    </lineage>
</organism>
<evidence type="ECO:0000313" key="2">
    <source>
        <dbReference type="EMBL" id="KUQ86068.1"/>
    </source>
</evidence>
<comment type="caution">
    <text evidence="2">The sequence shown here is derived from an EMBL/GenBank/DDBJ whole genome shotgun (WGS) entry which is preliminary data.</text>
</comment>
<dbReference type="AlphaFoldDB" id="A0A0X4EWK4"/>
<protein>
    <submittedName>
        <fullName evidence="2">Uncharacterized protein</fullName>
    </submittedName>
</protein>
<proteinExistence type="predicted"/>
<keyword evidence="1" id="KW-0472">Membrane</keyword>
<keyword evidence="1" id="KW-1133">Transmembrane helix</keyword>
<accession>A0A0X4EWK4</accession>
<keyword evidence="3" id="KW-1185">Reference proteome</keyword>
<keyword evidence="1" id="KW-0812">Transmembrane</keyword>
<sequence>MAFLTDFLDSPEKLYSFLGAAAAISIPLFVNTIKDFYFDFKKRSVEKNYIVVQLIYLLDDFVFKCGEVSWDMGYDPFFPPPNENDYSPQTKVPDFDLSSVKGDQKYLEPMMLYRLQGVILEMAKTKEKLREFTNHPEFGPDRMDDYFTMRRREYAEIGLKAANIVKELRLHFKIPQRDDWNPSDTIIQSINQMNRLRAFEQINKMERKARRVMEKHYKRTQLTHKASLMDG</sequence>
<evidence type="ECO:0000256" key="1">
    <source>
        <dbReference type="SAM" id="Phobius"/>
    </source>
</evidence>
<gene>
    <name evidence="2" type="ORF">AWI28_08970</name>
</gene>
<dbReference type="OrthoDB" id="6883592at2"/>
<feature type="transmembrane region" description="Helical" evidence="1">
    <location>
        <begin position="14"/>
        <end position="33"/>
    </location>
</feature>
<dbReference type="Proteomes" id="UP000064715">
    <property type="component" value="Unassembled WGS sequence"/>
</dbReference>
<dbReference type="EMBL" id="LRCR01000002">
    <property type="protein sequence ID" value="KUQ86068.1"/>
    <property type="molecule type" value="Genomic_DNA"/>
</dbReference>